<keyword evidence="3 6" id="KW-0812">Transmembrane</keyword>
<feature type="transmembrane region" description="Helical" evidence="6">
    <location>
        <begin position="20"/>
        <end position="41"/>
    </location>
</feature>
<proteinExistence type="inferred from homology"/>
<organism evidence="7 8">
    <name type="scientific">Catenaria anguillulae PL171</name>
    <dbReference type="NCBI Taxonomy" id="765915"/>
    <lineage>
        <taxon>Eukaryota</taxon>
        <taxon>Fungi</taxon>
        <taxon>Fungi incertae sedis</taxon>
        <taxon>Blastocladiomycota</taxon>
        <taxon>Blastocladiomycetes</taxon>
        <taxon>Blastocladiales</taxon>
        <taxon>Catenariaceae</taxon>
        <taxon>Catenaria</taxon>
    </lineage>
</organism>
<dbReference type="AlphaFoldDB" id="A0A1Y2HTF0"/>
<evidence type="ECO:0000256" key="1">
    <source>
        <dbReference type="ARBA" id="ARBA00004141"/>
    </source>
</evidence>
<dbReference type="Pfam" id="PF04515">
    <property type="entry name" value="Choline_transpo"/>
    <property type="match status" value="1"/>
</dbReference>
<evidence type="ECO:0000256" key="3">
    <source>
        <dbReference type="ARBA" id="ARBA00022692"/>
    </source>
</evidence>
<evidence type="ECO:0000256" key="5">
    <source>
        <dbReference type="ARBA" id="ARBA00023136"/>
    </source>
</evidence>
<dbReference type="InterPro" id="IPR007603">
    <property type="entry name" value="Choline_transptr-like"/>
</dbReference>
<sequence length="215" mass="22965">MQVHMGVFQSAETTFTVPNGGLLIFSVVSFYWTTQVLAYLVRMAAGAYFTSAYLASSPSHPQWNPPQSFKSALGRAASTSFGTVAFASLLSGSKHLSSNLLSHAARILDVPHAAIRTGRHSTKPNSARLPPSFNRKGSACLSPHPGVSTKRALSDTAATDAMMAVGTKLTCAAGCGAACATFAVAPRCWAFLFGNCTVTWEQRCCWRLWRLGPFL</sequence>
<keyword evidence="8" id="KW-1185">Reference proteome</keyword>
<comment type="caution">
    <text evidence="6">Lacks conserved residue(s) required for the propagation of feature annotation.</text>
</comment>
<evidence type="ECO:0000256" key="6">
    <source>
        <dbReference type="RuleBase" id="RU368066"/>
    </source>
</evidence>
<evidence type="ECO:0000256" key="2">
    <source>
        <dbReference type="ARBA" id="ARBA00007168"/>
    </source>
</evidence>
<evidence type="ECO:0000313" key="7">
    <source>
        <dbReference type="EMBL" id="ORZ37896.1"/>
    </source>
</evidence>
<dbReference type="EMBL" id="MCFL01000011">
    <property type="protein sequence ID" value="ORZ37896.1"/>
    <property type="molecule type" value="Genomic_DNA"/>
</dbReference>
<keyword evidence="5 6" id="KW-0472">Membrane</keyword>
<evidence type="ECO:0000256" key="4">
    <source>
        <dbReference type="ARBA" id="ARBA00022989"/>
    </source>
</evidence>
<accession>A0A1Y2HTF0</accession>
<name>A0A1Y2HTF0_9FUNG</name>
<comment type="caution">
    <text evidence="7">The sequence shown here is derived from an EMBL/GenBank/DDBJ whole genome shotgun (WGS) entry which is preliminary data.</text>
</comment>
<gene>
    <name evidence="7" type="ORF">BCR44DRAFT_1028019</name>
</gene>
<keyword evidence="4 6" id="KW-1133">Transmembrane helix</keyword>
<comment type="subcellular location">
    <subcellularLocation>
        <location evidence="6">Cell membrane</location>
        <topology evidence="6">Multi-pass membrane protein</topology>
    </subcellularLocation>
    <subcellularLocation>
        <location evidence="1">Membrane</location>
        <topology evidence="1">Multi-pass membrane protein</topology>
    </subcellularLocation>
</comment>
<protein>
    <recommendedName>
        <fullName evidence="6">Protein PNS1</fullName>
    </recommendedName>
</protein>
<dbReference type="Proteomes" id="UP000193411">
    <property type="component" value="Unassembled WGS sequence"/>
</dbReference>
<comment type="similarity">
    <text evidence="2 6">Belongs to the CTL (choline transporter-like) family.</text>
</comment>
<evidence type="ECO:0000313" key="8">
    <source>
        <dbReference type="Proteomes" id="UP000193411"/>
    </source>
</evidence>
<dbReference type="GO" id="GO:0022857">
    <property type="term" value="F:transmembrane transporter activity"/>
    <property type="evidence" value="ECO:0007669"/>
    <property type="project" value="UniProtKB-UniRule"/>
</dbReference>
<reference evidence="7 8" key="1">
    <citation type="submission" date="2016-07" db="EMBL/GenBank/DDBJ databases">
        <title>Pervasive Adenine N6-methylation of Active Genes in Fungi.</title>
        <authorList>
            <consortium name="DOE Joint Genome Institute"/>
            <person name="Mondo S.J."/>
            <person name="Dannebaum R.O."/>
            <person name="Kuo R.C."/>
            <person name="Labutti K."/>
            <person name="Haridas S."/>
            <person name="Kuo A."/>
            <person name="Salamov A."/>
            <person name="Ahrendt S.R."/>
            <person name="Lipzen A."/>
            <person name="Sullivan W."/>
            <person name="Andreopoulos W.B."/>
            <person name="Clum A."/>
            <person name="Lindquist E."/>
            <person name="Daum C."/>
            <person name="Ramamoorthy G.K."/>
            <person name="Gryganskyi A."/>
            <person name="Culley D."/>
            <person name="Magnuson J.K."/>
            <person name="James T.Y."/>
            <person name="O'Malley M.A."/>
            <person name="Stajich J.E."/>
            <person name="Spatafora J.W."/>
            <person name="Visel A."/>
            <person name="Grigoriev I.V."/>
        </authorList>
    </citation>
    <scope>NUCLEOTIDE SEQUENCE [LARGE SCALE GENOMIC DNA]</scope>
    <source>
        <strain evidence="7 8">PL171</strain>
    </source>
</reference>
<comment type="function">
    <text evidence="6">Probably involved in transport through the plasma membrane.</text>
</comment>
<dbReference type="GO" id="GO:0005886">
    <property type="term" value="C:plasma membrane"/>
    <property type="evidence" value="ECO:0007669"/>
    <property type="project" value="UniProtKB-SubCell"/>
</dbReference>